<organism evidence="1 2">
    <name type="scientific">Nostoc punctiforme (strain ATCC 29133 / PCC 73102)</name>
    <dbReference type="NCBI Taxonomy" id="63737"/>
    <lineage>
        <taxon>Bacteria</taxon>
        <taxon>Bacillati</taxon>
        <taxon>Cyanobacteriota</taxon>
        <taxon>Cyanophyceae</taxon>
        <taxon>Nostocales</taxon>
        <taxon>Nostocaceae</taxon>
        <taxon>Nostoc</taxon>
    </lineage>
</organism>
<dbReference type="Proteomes" id="UP000001191">
    <property type="component" value="Chromosome"/>
</dbReference>
<evidence type="ECO:0000313" key="2">
    <source>
        <dbReference type="Proteomes" id="UP000001191"/>
    </source>
</evidence>
<name>B2J5J2_NOSP7</name>
<dbReference type="EnsemblBacteria" id="ACC83724">
    <property type="protein sequence ID" value="ACC83724"/>
    <property type="gene ID" value="Npun_F5417"/>
</dbReference>
<dbReference type="InterPro" id="IPR014347">
    <property type="entry name" value="Tautomerase/MIF_sf"/>
</dbReference>
<sequence>MVQIKVYSLADKLNLIKAELSNVIHTSLIEVLQLTPEKRFHRFFPLDKSDFYYPSDRTNNYLVIEISMFEGRSVETKKELIRLLIKNINEKFNIPICDIEITIFETPKSNWGIRGLPGDELTLNYKVEV</sequence>
<dbReference type="PANTHER" id="PTHR38460">
    <property type="entry name" value="TAUTOMERASE YOLI-RELATED"/>
    <property type="match status" value="1"/>
</dbReference>
<reference evidence="2" key="1">
    <citation type="submission" date="2008-04" db="EMBL/GenBank/DDBJ databases">
        <title>Complete sequence of chromosome of Nostoc punctiforme ATCC 29133.</title>
        <authorList>
            <consortium name="US DOE Joint Genome Institute"/>
            <person name="Copeland A."/>
            <person name="Lucas S."/>
            <person name="Lapidus A."/>
            <person name="Glavina del Rio T."/>
            <person name="Dalin E."/>
            <person name="Tice H."/>
            <person name="Pitluck S."/>
            <person name="Chain P."/>
            <person name="Malfatti S."/>
            <person name="Shin M."/>
            <person name="Vergez L."/>
            <person name="Schmutz J."/>
            <person name="Larimer F."/>
            <person name="Land M."/>
            <person name="Hauser L."/>
            <person name="Kyrpides N."/>
            <person name="Kim E."/>
            <person name="Meeks J.C."/>
            <person name="Elhai J."/>
            <person name="Campbell E.L."/>
            <person name="Thiel T."/>
            <person name="Longmire J."/>
            <person name="Potts M."/>
            <person name="Atlas R."/>
        </authorList>
    </citation>
    <scope>NUCLEOTIDE SEQUENCE [LARGE SCALE GENOMIC DNA]</scope>
    <source>
        <strain evidence="2">ATCC 29133 / PCC 73102</strain>
    </source>
</reference>
<dbReference type="HOGENOM" id="CLU_148073_0_1_3"/>
<accession>B2J5J2</accession>
<gene>
    <name evidence="1" type="ordered locus">Npun_F5417</name>
</gene>
<keyword evidence="2" id="KW-1185">Reference proteome</keyword>
<reference evidence="1 2" key="2">
    <citation type="journal article" date="2013" name="Plant Physiol.">
        <title>A Nostoc punctiforme Sugar Transporter Necessary to Establish a Cyanobacterium-Plant Symbiosis.</title>
        <authorList>
            <person name="Ekman M."/>
            <person name="Picossi S."/>
            <person name="Campbell E.L."/>
            <person name="Meeks J.C."/>
            <person name="Flores E."/>
        </authorList>
    </citation>
    <scope>NUCLEOTIDE SEQUENCE [LARGE SCALE GENOMIC DNA]</scope>
    <source>
        <strain evidence="2">ATCC 29133 / PCC 73102</strain>
    </source>
</reference>
<dbReference type="Gene3D" id="3.30.429.10">
    <property type="entry name" value="Macrophage Migration Inhibitory Factor"/>
    <property type="match status" value="1"/>
</dbReference>
<protein>
    <submittedName>
        <fullName evidence="1">4-oxalocrotonate tautomerase</fullName>
    </submittedName>
</protein>
<dbReference type="eggNOG" id="COG1942">
    <property type="taxonomic scope" value="Bacteria"/>
</dbReference>
<dbReference type="AlphaFoldDB" id="B2J5J2"/>
<dbReference type="RefSeq" id="WP_012411671.1">
    <property type="nucleotide sequence ID" value="NC_010628.1"/>
</dbReference>
<dbReference type="Pfam" id="PF14552">
    <property type="entry name" value="Tautomerase_2"/>
    <property type="match status" value="1"/>
</dbReference>
<dbReference type="SUPFAM" id="SSF55331">
    <property type="entry name" value="Tautomerase/MIF"/>
    <property type="match status" value="1"/>
</dbReference>
<evidence type="ECO:0000313" key="1">
    <source>
        <dbReference type="EMBL" id="ACC83724.1"/>
    </source>
</evidence>
<dbReference type="InterPro" id="IPR037479">
    <property type="entry name" value="Tauto_MSAD"/>
</dbReference>
<dbReference type="PANTHER" id="PTHR38460:SF1">
    <property type="entry name" value="TAUTOMERASE YOLI-RELATED"/>
    <property type="match status" value="1"/>
</dbReference>
<dbReference type="STRING" id="63737.Npun_F5417"/>
<dbReference type="OrthoDB" id="9804765at2"/>
<dbReference type="EMBL" id="CP001037">
    <property type="protein sequence ID" value="ACC83724.1"/>
    <property type="molecule type" value="Genomic_DNA"/>
</dbReference>
<dbReference type="KEGG" id="npu:Npun_F5417"/>
<proteinExistence type="predicted"/>